<protein>
    <submittedName>
        <fullName evidence="1">Uncharacterized protein</fullName>
    </submittedName>
</protein>
<sequence length="97" mass="11009">MSRYWKGGVFLGMMGIACVVGSSARADRVLTDYEASKLTFSALIAPPSHYYHATQKRKKTTTTRLARLHRKGTAIRTVAYRGHVISRHKRNTHHRRG</sequence>
<organism evidence="1 2">
    <name type="scientific">Saccharibacter floricola DSM 15669</name>
    <dbReference type="NCBI Taxonomy" id="1123227"/>
    <lineage>
        <taxon>Bacteria</taxon>
        <taxon>Pseudomonadati</taxon>
        <taxon>Pseudomonadota</taxon>
        <taxon>Alphaproteobacteria</taxon>
        <taxon>Acetobacterales</taxon>
        <taxon>Acetobacteraceae</taxon>
        <taxon>Saccharibacter</taxon>
    </lineage>
</organism>
<evidence type="ECO:0000313" key="2">
    <source>
        <dbReference type="Proteomes" id="UP001062901"/>
    </source>
</evidence>
<dbReference type="RefSeq" id="WP_018979361.1">
    <property type="nucleotide sequence ID" value="NZ_BAQD01000043.1"/>
</dbReference>
<keyword evidence="2" id="KW-1185">Reference proteome</keyword>
<dbReference type="Proteomes" id="UP001062901">
    <property type="component" value="Unassembled WGS sequence"/>
</dbReference>
<accession>A0ABQ0P3G4</accession>
<reference evidence="1" key="1">
    <citation type="submission" date="2013-04" db="EMBL/GenBank/DDBJ databases">
        <title>The genome sequencing project of 58 acetic acid bacteria.</title>
        <authorList>
            <person name="Okamoto-Kainuma A."/>
            <person name="Ishikawa M."/>
            <person name="Umino S."/>
            <person name="Koizumi Y."/>
            <person name="Shiwa Y."/>
            <person name="Yoshikawa H."/>
            <person name="Matsutani M."/>
            <person name="Matsushita K."/>
        </authorList>
    </citation>
    <scope>NUCLEOTIDE SEQUENCE</scope>
    <source>
        <strain evidence="1">DSM 15669</strain>
    </source>
</reference>
<evidence type="ECO:0000313" key="1">
    <source>
        <dbReference type="EMBL" id="GBQ07806.1"/>
    </source>
</evidence>
<name>A0ABQ0P3G4_9PROT</name>
<gene>
    <name evidence="1" type="ORF">AA15669_1545</name>
</gene>
<comment type="caution">
    <text evidence="1">The sequence shown here is derived from an EMBL/GenBank/DDBJ whole genome shotgun (WGS) entry which is preliminary data.</text>
</comment>
<dbReference type="EMBL" id="BAQD01000043">
    <property type="protein sequence ID" value="GBQ07806.1"/>
    <property type="molecule type" value="Genomic_DNA"/>
</dbReference>
<dbReference type="PROSITE" id="PS51257">
    <property type="entry name" value="PROKAR_LIPOPROTEIN"/>
    <property type="match status" value="1"/>
</dbReference>
<proteinExistence type="predicted"/>